<sequence length="87" mass="9518">MSSIGGFNPFASMYQAFEIGGIDGDKPRHNPVDQSAGDDAEFFDHKTQSWQPTQSAGNGHYAPLGDPYREPIDFEIKADGEGGWQRA</sequence>
<organism evidence="2 3">
    <name type="scientific">Pseudomonas canadensis</name>
    <dbReference type="NCBI Taxonomy" id="915099"/>
    <lineage>
        <taxon>Bacteria</taxon>
        <taxon>Pseudomonadati</taxon>
        <taxon>Pseudomonadota</taxon>
        <taxon>Gammaproteobacteria</taxon>
        <taxon>Pseudomonadales</taxon>
        <taxon>Pseudomonadaceae</taxon>
        <taxon>Pseudomonas</taxon>
    </lineage>
</organism>
<reference evidence="2 3" key="1">
    <citation type="submission" date="2016-10" db="EMBL/GenBank/DDBJ databases">
        <title>Comparative genome analysis of multiple Pseudomonas spp. focuses on biocontrol and plant growth promoting traits.</title>
        <authorList>
            <person name="Tao X.-Y."/>
            <person name="Taylor C.G."/>
        </authorList>
    </citation>
    <scope>NUCLEOTIDE SEQUENCE [LARGE SCALE GENOMIC DNA]</scope>
    <source>
        <strain evidence="2 3">36C8</strain>
    </source>
</reference>
<comment type="caution">
    <text evidence="2">The sequence shown here is derived from an EMBL/GenBank/DDBJ whole genome shotgun (WGS) entry which is preliminary data.</text>
</comment>
<feature type="region of interest" description="Disordered" evidence="1">
    <location>
        <begin position="47"/>
        <end position="68"/>
    </location>
</feature>
<dbReference type="EMBL" id="MOAZ01000021">
    <property type="protein sequence ID" value="ROM43487.1"/>
    <property type="molecule type" value="Genomic_DNA"/>
</dbReference>
<proteinExistence type="predicted"/>
<accession>A0A423EUY0</accession>
<gene>
    <name evidence="2" type="ORF">BK649_30430</name>
</gene>
<protein>
    <submittedName>
        <fullName evidence="2">Uncharacterized protein</fullName>
    </submittedName>
</protein>
<evidence type="ECO:0000256" key="1">
    <source>
        <dbReference type="SAM" id="MobiDB-lite"/>
    </source>
</evidence>
<dbReference type="Proteomes" id="UP000283389">
    <property type="component" value="Unassembled WGS sequence"/>
</dbReference>
<evidence type="ECO:0000313" key="3">
    <source>
        <dbReference type="Proteomes" id="UP000283389"/>
    </source>
</evidence>
<feature type="compositionally biased region" description="Polar residues" evidence="1">
    <location>
        <begin position="48"/>
        <end position="57"/>
    </location>
</feature>
<dbReference type="AlphaFoldDB" id="A0A423EUY0"/>
<evidence type="ECO:0000313" key="2">
    <source>
        <dbReference type="EMBL" id="ROM43487.1"/>
    </source>
</evidence>
<dbReference type="RefSeq" id="WP_123478578.1">
    <property type="nucleotide sequence ID" value="NZ_MOAZ01000021.1"/>
</dbReference>
<name>A0A423EUY0_9PSED</name>